<evidence type="ECO:0000313" key="7">
    <source>
        <dbReference type="EMBL" id="AFL50323.1"/>
    </source>
</evidence>
<dbReference type="InterPro" id="IPR002293">
    <property type="entry name" value="AA/rel_permease1"/>
</dbReference>
<dbReference type="PANTHER" id="PTHR42770:SF7">
    <property type="entry name" value="MEMBRANE PROTEIN"/>
    <property type="match status" value="1"/>
</dbReference>
<feature type="transmembrane region" description="Helical" evidence="6">
    <location>
        <begin position="196"/>
        <end position="217"/>
    </location>
</feature>
<keyword evidence="4 6" id="KW-1133">Transmembrane helix</keyword>
<feature type="transmembrane region" description="Helical" evidence="6">
    <location>
        <begin position="394"/>
        <end position="418"/>
    </location>
</feature>
<feature type="transmembrane region" description="Helical" evidence="6">
    <location>
        <begin position="328"/>
        <end position="351"/>
    </location>
</feature>
<keyword evidence="3 6" id="KW-0812">Transmembrane</keyword>
<feature type="transmembrane region" description="Helical" evidence="6">
    <location>
        <begin position="41"/>
        <end position="64"/>
    </location>
</feature>
<name>I3X367_SINF2</name>
<evidence type="ECO:0000256" key="2">
    <source>
        <dbReference type="ARBA" id="ARBA00022475"/>
    </source>
</evidence>
<feature type="transmembrane region" description="Helical" evidence="6">
    <location>
        <begin position="128"/>
        <end position="146"/>
    </location>
</feature>
<dbReference type="KEGG" id="sfd:USDA257_c17350"/>
<dbReference type="Proteomes" id="UP000006180">
    <property type="component" value="Chromosome"/>
</dbReference>
<dbReference type="PATRIC" id="fig|1185652.3.peg.1797"/>
<evidence type="ECO:0000256" key="3">
    <source>
        <dbReference type="ARBA" id="ARBA00022692"/>
    </source>
</evidence>
<evidence type="ECO:0000256" key="5">
    <source>
        <dbReference type="ARBA" id="ARBA00023136"/>
    </source>
</evidence>
<dbReference type="Pfam" id="PF13520">
    <property type="entry name" value="AA_permease_2"/>
    <property type="match status" value="1"/>
</dbReference>
<dbReference type="InterPro" id="IPR050367">
    <property type="entry name" value="APC_superfamily"/>
</dbReference>
<organism evidence="7 8">
    <name type="scientific">Sinorhizobium fredii (strain USDA 257)</name>
    <dbReference type="NCBI Taxonomy" id="1185652"/>
    <lineage>
        <taxon>Bacteria</taxon>
        <taxon>Pseudomonadati</taxon>
        <taxon>Pseudomonadota</taxon>
        <taxon>Alphaproteobacteria</taxon>
        <taxon>Hyphomicrobiales</taxon>
        <taxon>Rhizobiaceae</taxon>
        <taxon>Sinorhizobium/Ensifer group</taxon>
        <taxon>Sinorhizobium</taxon>
    </lineage>
</organism>
<dbReference type="GO" id="GO:0005886">
    <property type="term" value="C:plasma membrane"/>
    <property type="evidence" value="ECO:0007669"/>
    <property type="project" value="UniProtKB-SubCell"/>
</dbReference>
<dbReference type="PANTHER" id="PTHR42770">
    <property type="entry name" value="AMINO ACID TRANSPORTER-RELATED"/>
    <property type="match status" value="1"/>
</dbReference>
<evidence type="ECO:0000256" key="1">
    <source>
        <dbReference type="ARBA" id="ARBA00004651"/>
    </source>
</evidence>
<dbReference type="HOGENOM" id="CLU_007946_20_2_5"/>
<gene>
    <name evidence="7" type="ORF">USDA257_c17350</name>
</gene>
<accession>I3X367</accession>
<feature type="transmembrane region" description="Helical" evidence="6">
    <location>
        <begin position="93"/>
        <end position="116"/>
    </location>
</feature>
<dbReference type="EMBL" id="CP003563">
    <property type="protein sequence ID" value="AFL50323.1"/>
    <property type="molecule type" value="Genomic_DNA"/>
</dbReference>
<dbReference type="PIRSF" id="PIRSF006060">
    <property type="entry name" value="AA_transporter"/>
    <property type="match status" value="1"/>
</dbReference>
<protein>
    <submittedName>
        <fullName evidence="7">Putative amino acid permease</fullName>
    </submittedName>
</protein>
<dbReference type="eggNOG" id="COG1113">
    <property type="taxonomic scope" value="Bacteria"/>
</dbReference>
<dbReference type="Gene3D" id="1.20.1740.10">
    <property type="entry name" value="Amino acid/polyamine transporter I"/>
    <property type="match status" value="1"/>
</dbReference>
<feature type="transmembrane region" description="Helical" evidence="6">
    <location>
        <begin position="158"/>
        <end position="176"/>
    </location>
</feature>
<dbReference type="GO" id="GO:0022857">
    <property type="term" value="F:transmembrane transporter activity"/>
    <property type="evidence" value="ECO:0007669"/>
    <property type="project" value="InterPro"/>
</dbReference>
<evidence type="ECO:0000313" key="8">
    <source>
        <dbReference type="Proteomes" id="UP000006180"/>
    </source>
</evidence>
<feature type="transmembrane region" description="Helical" evidence="6">
    <location>
        <begin position="285"/>
        <end position="307"/>
    </location>
</feature>
<keyword evidence="2" id="KW-1003">Cell membrane</keyword>
<comment type="subcellular location">
    <subcellularLocation>
        <location evidence="1">Cell membrane</location>
        <topology evidence="1">Multi-pass membrane protein</topology>
    </subcellularLocation>
</comment>
<reference evidence="7 8" key="1">
    <citation type="journal article" date="2012" name="J. Bacteriol.">
        <title>Complete genome sequence of the broad-host-range strain Sinorhizobium fredii USDA257.</title>
        <authorList>
            <person name="Schuldes J."/>
            <person name="Rodriguez Orbegoso M."/>
            <person name="Schmeisser C."/>
            <person name="Krishnan H.B."/>
            <person name="Daniel R."/>
            <person name="Streit W.R."/>
        </authorList>
    </citation>
    <scope>NUCLEOTIDE SEQUENCE [LARGE SCALE GENOMIC DNA]</scope>
    <source>
        <strain evidence="7 8">USDA 257</strain>
    </source>
</reference>
<dbReference type="AlphaFoldDB" id="I3X367"/>
<feature type="transmembrane region" description="Helical" evidence="6">
    <location>
        <begin position="229"/>
        <end position="253"/>
    </location>
</feature>
<evidence type="ECO:0000256" key="6">
    <source>
        <dbReference type="SAM" id="Phobius"/>
    </source>
</evidence>
<evidence type="ECO:0000256" key="4">
    <source>
        <dbReference type="ARBA" id="ARBA00022989"/>
    </source>
</evidence>
<dbReference type="STRING" id="1185652.USDA257_c17350"/>
<feature type="transmembrane region" description="Helical" evidence="6">
    <location>
        <begin position="363"/>
        <end position="382"/>
    </location>
</feature>
<keyword evidence="5 6" id="KW-0472">Membrane</keyword>
<proteinExistence type="predicted"/>
<feature type="transmembrane region" description="Helical" evidence="6">
    <location>
        <begin position="424"/>
        <end position="446"/>
    </location>
</feature>
<sequence>MPATANKVGVASVVVLGLSGQQIIPSALIGAAYLPLESGNGAWLSMLLAMCATLCVMAAVNIFARRYVVTGSMMSYVGLAFGRRLERLVAASYLLGFLIACGAVTASTVMFTSSFLQSIGFEPANAGWFQSLSAIAIAGLAGACAWRGLDASISLTAWLAFLSLPLVLAATIGAAANTGLDLHSQFVLADTDWHSVIRGAIVGLAYFVGIDALASLAAETRNPKKNVPIILNSVLLITGVAYVGMLFVCTPIINAHVAELNEGISPTAIITQVAGMPYLQKPIDLLLIGATFASLVAFINYGSRVFATAAQNKFLPEIFSRIHPRFGSPTGATVLMAAPAAGIPVALQYLASSPPLQSTAYLSTLYSLFWVGPYIILCVGAVKEVFKETNRSPLQIAVVLVGMIVFFCLFVDSFMTGAEGVMQWLPYIMIGLVFAGYIVFNINEAFASPQKPKK</sequence>